<proteinExistence type="predicted"/>
<accession>A0A239A6R8</accession>
<gene>
    <name evidence="2" type="ORF">SAMN06265360_1321</name>
</gene>
<evidence type="ECO:0000313" key="3">
    <source>
        <dbReference type="Proteomes" id="UP000198348"/>
    </source>
</evidence>
<feature type="region of interest" description="Disordered" evidence="1">
    <location>
        <begin position="109"/>
        <end position="139"/>
    </location>
</feature>
<dbReference type="Proteomes" id="UP000198348">
    <property type="component" value="Unassembled WGS sequence"/>
</dbReference>
<sequence length="252" mass="27263">TPPGHSTTPFSAQISPATETNQQVNRSHSSRPAERGKSQVIIGAPFPLRDKLALLTKRTLVNTRLGLRPETDELRGPTSDPDGLLRATLKTSLRDPARRWRALNTEITARSLSPQATAPIASATRQPSPHPAVSHHSPRAAIEPPAGVAAAAGTERPPARSTSAREIDAKLPKPTADEPQLTRIHDAAGRTREHRTLPRHPGRELDIRHVLQLRVRPSRHPAIVPLTGHAGNVRTNRVPNAATTPPEAAHHK</sequence>
<evidence type="ECO:0000313" key="2">
    <source>
        <dbReference type="EMBL" id="SNR91325.1"/>
    </source>
</evidence>
<organism evidence="2 3">
    <name type="scientific">Haloechinothrix alba</name>
    <dbReference type="NCBI Taxonomy" id="664784"/>
    <lineage>
        <taxon>Bacteria</taxon>
        <taxon>Bacillati</taxon>
        <taxon>Actinomycetota</taxon>
        <taxon>Actinomycetes</taxon>
        <taxon>Pseudonocardiales</taxon>
        <taxon>Pseudonocardiaceae</taxon>
        <taxon>Haloechinothrix</taxon>
    </lineage>
</organism>
<feature type="region of interest" description="Disordered" evidence="1">
    <location>
        <begin position="1"/>
        <end position="39"/>
    </location>
</feature>
<feature type="non-terminal residue" evidence="2">
    <location>
        <position position="1"/>
    </location>
</feature>
<reference evidence="3" key="1">
    <citation type="submission" date="2017-06" db="EMBL/GenBank/DDBJ databases">
        <authorList>
            <person name="Varghese N."/>
            <person name="Submissions S."/>
        </authorList>
    </citation>
    <scope>NUCLEOTIDE SEQUENCE [LARGE SCALE GENOMIC DNA]</scope>
    <source>
        <strain evidence="3">DSM 45207</strain>
    </source>
</reference>
<feature type="region of interest" description="Disordered" evidence="1">
    <location>
        <begin position="222"/>
        <end position="252"/>
    </location>
</feature>
<evidence type="ECO:0000256" key="1">
    <source>
        <dbReference type="SAM" id="MobiDB-lite"/>
    </source>
</evidence>
<protein>
    <submittedName>
        <fullName evidence="2">Uncharacterized protein</fullName>
    </submittedName>
</protein>
<name>A0A239A6R8_9PSEU</name>
<feature type="compositionally biased region" description="Polar residues" evidence="1">
    <location>
        <begin position="1"/>
        <end position="27"/>
    </location>
</feature>
<feature type="region of interest" description="Disordered" evidence="1">
    <location>
        <begin position="146"/>
        <end position="165"/>
    </location>
</feature>
<dbReference type="EMBL" id="FZNW01000032">
    <property type="protein sequence ID" value="SNR91325.1"/>
    <property type="molecule type" value="Genomic_DNA"/>
</dbReference>
<feature type="compositionally biased region" description="Polar residues" evidence="1">
    <location>
        <begin position="233"/>
        <end position="243"/>
    </location>
</feature>
<keyword evidence="3" id="KW-1185">Reference proteome</keyword>
<dbReference type="AlphaFoldDB" id="A0A239A6R8"/>